<feature type="compositionally biased region" description="Polar residues" evidence="1">
    <location>
        <begin position="405"/>
        <end position="414"/>
    </location>
</feature>
<accession>A0A9N9B9M8</accession>
<feature type="compositionally biased region" description="Low complexity" evidence="1">
    <location>
        <begin position="415"/>
        <end position="435"/>
    </location>
</feature>
<dbReference type="Gene3D" id="3.20.20.80">
    <property type="entry name" value="Glycosidases"/>
    <property type="match status" value="1"/>
</dbReference>
<comment type="caution">
    <text evidence="4">The sequence shown here is derived from an EMBL/GenBank/DDBJ whole genome shotgun (WGS) entry which is preliminary data.</text>
</comment>
<feature type="region of interest" description="Disordered" evidence="1">
    <location>
        <begin position="371"/>
        <end position="435"/>
    </location>
</feature>
<keyword evidence="2" id="KW-1133">Transmembrane helix</keyword>
<keyword evidence="2" id="KW-0472">Membrane</keyword>
<reference evidence="4" key="1">
    <citation type="submission" date="2021-06" db="EMBL/GenBank/DDBJ databases">
        <authorList>
            <person name="Kallberg Y."/>
            <person name="Tangrot J."/>
            <person name="Rosling A."/>
        </authorList>
    </citation>
    <scope>NUCLEOTIDE SEQUENCE</scope>
    <source>
        <strain evidence="4">MA453B</strain>
    </source>
</reference>
<keyword evidence="2" id="KW-0812">Transmembrane</keyword>
<dbReference type="InterPro" id="IPR001223">
    <property type="entry name" value="Glyco_hydro18_cat"/>
</dbReference>
<dbReference type="EMBL" id="CAJVPY010002424">
    <property type="protein sequence ID" value="CAG8560239.1"/>
    <property type="molecule type" value="Genomic_DNA"/>
</dbReference>
<evidence type="ECO:0000256" key="2">
    <source>
        <dbReference type="SAM" id="Phobius"/>
    </source>
</evidence>
<feature type="domain" description="GH18" evidence="3">
    <location>
        <begin position="16"/>
        <end position="356"/>
    </location>
</feature>
<gene>
    <name evidence="4" type="ORF">DERYTH_LOCUS5702</name>
</gene>
<dbReference type="AlphaFoldDB" id="A0A9N9B9M8"/>
<dbReference type="Pfam" id="PF00704">
    <property type="entry name" value="Glyco_hydro_18"/>
    <property type="match status" value="1"/>
</dbReference>
<feature type="non-terminal residue" evidence="4">
    <location>
        <position position="516"/>
    </location>
</feature>
<dbReference type="SUPFAM" id="SSF51445">
    <property type="entry name" value="(Trans)glycosidases"/>
    <property type="match status" value="1"/>
</dbReference>
<evidence type="ECO:0000313" key="4">
    <source>
        <dbReference type="EMBL" id="CAG8560239.1"/>
    </source>
</evidence>
<evidence type="ECO:0000259" key="3">
    <source>
        <dbReference type="Pfam" id="PF00704"/>
    </source>
</evidence>
<keyword evidence="5" id="KW-1185">Reference proteome</keyword>
<feature type="compositionally biased region" description="Low complexity" evidence="1">
    <location>
        <begin position="371"/>
        <end position="392"/>
    </location>
</feature>
<sequence length="516" mass="57905">FSQDCGLASPSPPSTIIGYYPAYKYDLKAEDFKISSSITHLYYMAFGPYDLTKGISPYKVFQNQYNKFQELKSYKSYQNYKLIISVLLPADDNLKKLPPFVNISAGQYDLASPFAQQFINDLVDIDYPNKFPCFQATQFNTTYLDYVFTQFLVDLSKKLNPINKILTVTAGRYPISGLNPSIINFVNIQAFYLNINTKYASAGIDNIQKIFNIWSISMSKLGLGIDFGGIVELVNSNNITMDTINNNLTIINETSIQYTFSDEMISDPCRVSAYASWSWRNLSLNLLSPCYNSAILSWTRGFDNRAQQPYIYLKQQNPSTRFYYVSYEDYLSLKSKLDFVQQVKALGIAIFDICRDTDNATLMDFIIPRANTPDNTSNSNTNNNPNGNPNNSATLKDFIIPRANTPDTPDNNTGISDPDSNPNGSSNGNPNGSSNNSPNIPIIVSAICTFIVVSMLVASIILCRRSRRQKAKMSDLFIETNNQACSDTNRQVCSDINGQVLLDTNNAYSDINEKVR</sequence>
<protein>
    <submittedName>
        <fullName evidence="4">25034_t:CDS:1</fullName>
    </submittedName>
</protein>
<dbReference type="Proteomes" id="UP000789405">
    <property type="component" value="Unassembled WGS sequence"/>
</dbReference>
<name>A0A9N9B9M8_9GLOM</name>
<dbReference type="InterPro" id="IPR017853">
    <property type="entry name" value="GH"/>
</dbReference>
<evidence type="ECO:0000313" key="5">
    <source>
        <dbReference type="Proteomes" id="UP000789405"/>
    </source>
</evidence>
<evidence type="ECO:0000256" key="1">
    <source>
        <dbReference type="SAM" id="MobiDB-lite"/>
    </source>
</evidence>
<feature type="transmembrane region" description="Helical" evidence="2">
    <location>
        <begin position="440"/>
        <end position="463"/>
    </location>
</feature>
<proteinExistence type="predicted"/>
<dbReference type="OrthoDB" id="73875at2759"/>
<dbReference type="GO" id="GO:0005975">
    <property type="term" value="P:carbohydrate metabolic process"/>
    <property type="evidence" value="ECO:0007669"/>
    <property type="project" value="InterPro"/>
</dbReference>
<organism evidence="4 5">
    <name type="scientific">Dentiscutata erythropus</name>
    <dbReference type="NCBI Taxonomy" id="1348616"/>
    <lineage>
        <taxon>Eukaryota</taxon>
        <taxon>Fungi</taxon>
        <taxon>Fungi incertae sedis</taxon>
        <taxon>Mucoromycota</taxon>
        <taxon>Glomeromycotina</taxon>
        <taxon>Glomeromycetes</taxon>
        <taxon>Diversisporales</taxon>
        <taxon>Gigasporaceae</taxon>
        <taxon>Dentiscutata</taxon>
    </lineage>
</organism>